<dbReference type="InterPro" id="IPR000938">
    <property type="entry name" value="CAP-Gly_domain"/>
</dbReference>
<dbReference type="PANTHER" id="PTHR18849">
    <property type="entry name" value="LEUCINE RICH REPEAT PROTEIN"/>
    <property type="match status" value="1"/>
</dbReference>
<protein>
    <recommendedName>
        <fullName evidence="3">CAP-Gly domain-containing protein</fullName>
    </recommendedName>
</protein>
<evidence type="ECO:0000259" key="3">
    <source>
        <dbReference type="PROSITE" id="PS50245"/>
    </source>
</evidence>
<dbReference type="AlphaFoldDB" id="A0AAD4QFS2"/>
<dbReference type="InterPro" id="IPR032675">
    <property type="entry name" value="LRR_dom_sf"/>
</dbReference>
<reference evidence="4" key="1">
    <citation type="submission" date="2022-01" db="EMBL/GenBank/DDBJ databases">
        <title>Comparative genomics reveals a dynamic genome evolution in the ectomycorrhizal milk-cap (Lactarius) mushrooms.</title>
        <authorList>
            <consortium name="DOE Joint Genome Institute"/>
            <person name="Lebreton A."/>
            <person name="Tang N."/>
            <person name="Kuo A."/>
            <person name="LaButti K."/>
            <person name="Drula E."/>
            <person name="Barry K."/>
            <person name="Clum A."/>
            <person name="Lipzen A."/>
            <person name="Mousain D."/>
            <person name="Ng V."/>
            <person name="Wang R."/>
            <person name="Wang X."/>
            <person name="Dai Y."/>
            <person name="Henrissat B."/>
            <person name="Grigoriev I.V."/>
            <person name="Guerin-Laguette A."/>
            <person name="Yu F."/>
            <person name="Martin F.M."/>
        </authorList>
    </citation>
    <scope>NUCLEOTIDE SEQUENCE</scope>
    <source>
        <strain evidence="4">QP</strain>
    </source>
</reference>
<dbReference type="EMBL" id="JAKELL010000001">
    <property type="protein sequence ID" value="KAH9001419.1"/>
    <property type="molecule type" value="Genomic_DNA"/>
</dbReference>
<dbReference type="InterPro" id="IPR036859">
    <property type="entry name" value="CAP-Gly_dom_sf"/>
</dbReference>
<organism evidence="4 5">
    <name type="scientific">Lactarius akahatsu</name>
    <dbReference type="NCBI Taxonomy" id="416441"/>
    <lineage>
        <taxon>Eukaryota</taxon>
        <taxon>Fungi</taxon>
        <taxon>Dikarya</taxon>
        <taxon>Basidiomycota</taxon>
        <taxon>Agaricomycotina</taxon>
        <taxon>Agaricomycetes</taxon>
        <taxon>Russulales</taxon>
        <taxon>Russulaceae</taxon>
        <taxon>Lactarius</taxon>
    </lineage>
</organism>
<evidence type="ECO:0000313" key="4">
    <source>
        <dbReference type="EMBL" id="KAH9001419.1"/>
    </source>
</evidence>
<dbReference type="SMART" id="SM01052">
    <property type="entry name" value="CAP_GLY"/>
    <property type="match status" value="1"/>
</dbReference>
<dbReference type="PANTHER" id="PTHR18849:SF0">
    <property type="entry name" value="CILIA- AND FLAGELLA-ASSOCIATED PROTEIN 410-RELATED"/>
    <property type="match status" value="1"/>
</dbReference>
<proteinExistence type="predicted"/>
<evidence type="ECO:0000313" key="5">
    <source>
        <dbReference type="Proteomes" id="UP001201163"/>
    </source>
</evidence>
<dbReference type="PROSITE" id="PS50245">
    <property type="entry name" value="CAP_GLY_2"/>
    <property type="match status" value="1"/>
</dbReference>
<evidence type="ECO:0000256" key="1">
    <source>
        <dbReference type="ARBA" id="ARBA00022614"/>
    </source>
</evidence>
<dbReference type="Proteomes" id="UP001201163">
    <property type="component" value="Unassembled WGS sequence"/>
</dbReference>
<gene>
    <name evidence="4" type="ORF">EDB92DRAFT_1964561</name>
</gene>
<dbReference type="Gene3D" id="2.30.30.190">
    <property type="entry name" value="CAP Gly-rich-like domain"/>
    <property type="match status" value="1"/>
</dbReference>
<dbReference type="GO" id="GO:0007010">
    <property type="term" value="P:cytoskeleton organization"/>
    <property type="evidence" value="ECO:0007669"/>
    <property type="project" value="TreeGrafter"/>
</dbReference>
<dbReference type="SUPFAM" id="SSF52058">
    <property type="entry name" value="L domain-like"/>
    <property type="match status" value="1"/>
</dbReference>
<feature type="domain" description="CAP-Gly" evidence="3">
    <location>
        <begin position="30"/>
        <end position="74"/>
    </location>
</feature>
<sequence length="535" mass="58836">MFQTTGGSNLPCLGTRFALSGYIGTIKYVGGVEGTSGVWLGVEWDDSNRGKHDGIKDGQRYFTCLSAGAGSFIRPLPSLQYGKTFLEALTGKYIEQLHGSDTQETVILGSSNGTIRVEAVNLDKIRGKFASLENLQEVSLDKENVFGPGAPGETRKRCPNIKAVDLSHSLIPSWDVVALIATELPSLERLALNNNRLRPPSDLKLVTDAFSCIAELQLNATLMTWQAILDVITLMPRLDRLESGYNRLQALTPLPPRHQVPAVTTINLDCNQLSSWAETFQALSLFQKLIRLILSSNLFDAIPVPTDPQIVSKLTHLSLSSTGISKWSSIDTLNLWCPDLESLSLNGTPLLEDSQLGRVWQQIVIARLPRLRTLDGTSISPRHRVDAELFYLSRIARESHLSDAARNAAHPRWVELCELHGTPDIDSGTKTKGDKLKNHLIEIKASLSSVSPPSSAPQALMLTKPVKVLSSASLRNLRLKLLKLFKAPRDAESELWIRTADGQVAPLGDNAGTDDDKEIDWWVGNDSEVLLYVKK</sequence>
<dbReference type="Pfam" id="PF01302">
    <property type="entry name" value="CAP_GLY"/>
    <property type="match status" value="1"/>
</dbReference>
<keyword evidence="1" id="KW-0433">Leucine-rich repeat</keyword>
<dbReference type="SUPFAM" id="SSF74924">
    <property type="entry name" value="Cap-Gly domain"/>
    <property type="match status" value="1"/>
</dbReference>
<keyword evidence="2" id="KW-0677">Repeat</keyword>
<keyword evidence="5" id="KW-1185">Reference proteome</keyword>
<dbReference type="Gene3D" id="3.80.10.10">
    <property type="entry name" value="Ribonuclease Inhibitor"/>
    <property type="match status" value="2"/>
</dbReference>
<comment type="caution">
    <text evidence="4">The sequence shown here is derived from an EMBL/GenBank/DDBJ whole genome shotgun (WGS) entry which is preliminary data.</text>
</comment>
<name>A0AAD4QFS2_9AGAM</name>
<evidence type="ECO:0000256" key="2">
    <source>
        <dbReference type="ARBA" id="ARBA00022737"/>
    </source>
</evidence>
<accession>A0AAD4QFS2</accession>